<reference evidence="7 8" key="1">
    <citation type="journal article" date="2019" name="Sci. Rep.">
        <title>Comparative genomics of chytrid fungi reveal insights into the obligate biotrophic and pathogenic lifestyle of Synchytrium endobioticum.</title>
        <authorList>
            <person name="van de Vossenberg B.T.L.H."/>
            <person name="Warris S."/>
            <person name="Nguyen H.D.T."/>
            <person name="van Gent-Pelzer M.P.E."/>
            <person name="Joly D.L."/>
            <person name="van de Geest H.C."/>
            <person name="Bonants P.J.M."/>
            <person name="Smith D.S."/>
            <person name="Levesque C.A."/>
            <person name="van der Lee T.A.J."/>
        </authorList>
    </citation>
    <scope>NUCLEOTIDE SEQUENCE [LARGE SCALE GENOMIC DNA]</scope>
    <source>
        <strain evidence="7 8">CBS 809.83</strain>
    </source>
</reference>
<keyword evidence="8" id="KW-1185">Reference proteome</keyword>
<feature type="transmembrane region" description="Helical" evidence="6">
    <location>
        <begin position="295"/>
        <end position="318"/>
    </location>
</feature>
<gene>
    <name evidence="7" type="ORF">PhCBS80983_g01417</name>
</gene>
<sequence>MASVPPVLEHDHDHDHGGHDAHEEAAAAAAAEGHSGHAHGGLGDCTLSSLEASYNMQLHVAAIFIIMAVSFAGTILPIIAKKLSNANTFGALPFQALKLFGGGVILSTAIIHMLLHANENLTSECLTDHLFHDYHSWAGAICVAGMLFTHLVQFVGGAVLRNRMLHKAHIKHTHPQNNTTTSLKSLENGDAQAAVTVTDHDPITTAADPHPVHRSSPAHADDAHVHSLLLTSDKRLSTFMLEAGIASHSILIGLTLGVARGSDFPTLLIAVAFHQFFEGLALSSVVMDADFSKRVMAIGMVVFYTLTTPLGIALGIALKESFSGDAQHTILTIGFLDALAAGILLYDGLVNIIVPHFITDAFRKLSLAKQSLQIAFLWLGALAMAVIGRWA</sequence>
<evidence type="ECO:0000313" key="7">
    <source>
        <dbReference type="EMBL" id="TPX60921.1"/>
    </source>
</evidence>
<comment type="caution">
    <text evidence="7">The sequence shown here is derived from an EMBL/GenBank/DDBJ whole genome shotgun (WGS) entry which is preliminary data.</text>
</comment>
<feature type="compositionally biased region" description="Basic and acidic residues" evidence="5">
    <location>
        <begin position="8"/>
        <end position="25"/>
    </location>
</feature>
<comment type="subcellular location">
    <subcellularLocation>
        <location evidence="1">Membrane</location>
        <topology evidence="1">Multi-pass membrane protein</topology>
    </subcellularLocation>
</comment>
<dbReference type="AlphaFoldDB" id="A0A507EB03"/>
<name>A0A507EB03_9FUNG</name>
<evidence type="ECO:0000313" key="8">
    <source>
        <dbReference type="Proteomes" id="UP000318582"/>
    </source>
</evidence>
<evidence type="ECO:0000256" key="6">
    <source>
        <dbReference type="SAM" id="Phobius"/>
    </source>
</evidence>
<evidence type="ECO:0000256" key="2">
    <source>
        <dbReference type="ARBA" id="ARBA00022692"/>
    </source>
</evidence>
<evidence type="ECO:0000256" key="1">
    <source>
        <dbReference type="ARBA" id="ARBA00004141"/>
    </source>
</evidence>
<dbReference type="PANTHER" id="PTHR11040:SF44">
    <property type="entry name" value="PROTEIN ZNTC-RELATED"/>
    <property type="match status" value="1"/>
</dbReference>
<keyword evidence="2 6" id="KW-0812">Transmembrane</keyword>
<dbReference type="Pfam" id="PF02535">
    <property type="entry name" value="Zip"/>
    <property type="match status" value="1"/>
</dbReference>
<feature type="transmembrane region" description="Helical" evidence="6">
    <location>
        <begin position="58"/>
        <end position="79"/>
    </location>
</feature>
<evidence type="ECO:0008006" key="9">
    <source>
        <dbReference type="Google" id="ProtNLM"/>
    </source>
</evidence>
<feature type="transmembrane region" description="Helical" evidence="6">
    <location>
        <begin position="374"/>
        <end position="390"/>
    </location>
</feature>
<feature type="transmembrane region" description="Helical" evidence="6">
    <location>
        <begin position="137"/>
        <end position="160"/>
    </location>
</feature>
<dbReference type="PANTHER" id="PTHR11040">
    <property type="entry name" value="ZINC/IRON TRANSPORTER"/>
    <property type="match status" value="1"/>
</dbReference>
<dbReference type="STRING" id="109895.A0A507EB03"/>
<feature type="region of interest" description="Disordered" evidence="5">
    <location>
        <begin position="1"/>
        <end position="35"/>
    </location>
</feature>
<dbReference type="GO" id="GO:0005886">
    <property type="term" value="C:plasma membrane"/>
    <property type="evidence" value="ECO:0007669"/>
    <property type="project" value="TreeGrafter"/>
</dbReference>
<dbReference type="InterPro" id="IPR003689">
    <property type="entry name" value="ZIP"/>
</dbReference>
<dbReference type="Proteomes" id="UP000318582">
    <property type="component" value="Unassembled WGS sequence"/>
</dbReference>
<accession>A0A507EB03</accession>
<proteinExistence type="predicted"/>
<evidence type="ECO:0000256" key="3">
    <source>
        <dbReference type="ARBA" id="ARBA00022989"/>
    </source>
</evidence>
<feature type="transmembrane region" description="Helical" evidence="6">
    <location>
        <begin position="99"/>
        <end position="117"/>
    </location>
</feature>
<evidence type="ECO:0000256" key="5">
    <source>
        <dbReference type="SAM" id="MobiDB-lite"/>
    </source>
</evidence>
<dbReference type="GO" id="GO:0005385">
    <property type="term" value="F:zinc ion transmembrane transporter activity"/>
    <property type="evidence" value="ECO:0007669"/>
    <property type="project" value="TreeGrafter"/>
</dbReference>
<keyword evidence="3 6" id="KW-1133">Transmembrane helix</keyword>
<dbReference type="EMBL" id="QEAQ01000011">
    <property type="protein sequence ID" value="TPX60921.1"/>
    <property type="molecule type" value="Genomic_DNA"/>
</dbReference>
<organism evidence="7 8">
    <name type="scientific">Powellomyces hirtus</name>
    <dbReference type="NCBI Taxonomy" id="109895"/>
    <lineage>
        <taxon>Eukaryota</taxon>
        <taxon>Fungi</taxon>
        <taxon>Fungi incertae sedis</taxon>
        <taxon>Chytridiomycota</taxon>
        <taxon>Chytridiomycota incertae sedis</taxon>
        <taxon>Chytridiomycetes</taxon>
        <taxon>Spizellomycetales</taxon>
        <taxon>Powellomycetaceae</taxon>
        <taxon>Powellomyces</taxon>
    </lineage>
</organism>
<evidence type="ECO:0000256" key="4">
    <source>
        <dbReference type="ARBA" id="ARBA00023136"/>
    </source>
</evidence>
<protein>
    <recommendedName>
        <fullName evidence="9">Zinc/iron permease</fullName>
    </recommendedName>
</protein>
<feature type="transmembrane region" description="Helical" evidence="6">
    <location>
        <begin position="330"/>
        <end position="354"/>
    </location>
</feature>
<keyword evidence="4 6" id="KW-0472">Membrane</keyword>